<dbReference type="PANTHER" id="PTHR47151:SF2">
    <property type="entry name" value="AMINO ACID BINDING PROTEIN"/>
    <property type="match status" value="1"/>
</dbReference>
<dbReference type="InterPro" id="IPR028082">
    <property type="entry name" value="Peripla_BP_I"/>
</dbReference>
<sequence>MTRQDRASLRALRRPTNSRLLSMLLILLALLTCWLPAPSQAATSGSVRVVQIGFAGPLSGSSARIGKSQMHAAELALAEANARGATIGGEPVIFKLLPQDDRGDPNTAALVATYLVKSGVVAVIGHWHTGASMQAASIYNTAGIPQIAPGSSGHQYTQNGYATSFRIIGHDDDGGRFASVYALQNLKARRIAVIHDETTFGTMLAAQFIRGVQDKGGEIVTQQLISSKTSDFNAALMESGKKSADLIFFGGLGPQAAALVLSMRRMSITAPLLAADGIVSPLFLQLTGTGGNGTFGLAPGQPQEKMTGWKKFQEKFNATYDDPIEAFAPFAYDAANMIVAAIQQTNSQQPARINAALHSMKYKGLTGTIAFDAEGNLNNPAFTIYQVQSGKWTAVQAYGKK</sequence>
<dbReference type="EMBL" id="JAQQFR010000007">
    <property type="protein sequence ID" value="MFL9879288.1"/>
    <property type="molecule type" value="Genomic_DNA"/>
</dbReference>
<evidence type="ECO:0000313" key="5">
    <source>
        <dbReference type="Proteomes" id="UP001629214"/>
    </source>
</evidence>
<evidence type="ECO:0000259" key="3">
    <source>
        <dbReference type="Pfam" id="PF13458"/>
    </source>
</evidence>
<proteinExistence type="inferred from homology"/>
<dbReference type="InterPro" id="IPR028081">
    <property type="entry name" value="Leu-bd"/>
</dbReference>
<reference evidence="4 5" key="1">
    <citation type="journal article" date="2024" name="Chem. Sci.">
        <title>Discovery of megapolipeptins by genome mining of a Burkholderiales bacteria collection.</title>
        <authorList>
            <person name="Paulo B.S."/>
            <person name="Recchia M.J.J."/>
            <person name="Lee S."/>
            <person name="Fergusson C.H."/>
            <person name="Romanowski S.B."/>
            <person name="Hernandez A."/>
            <person name="Krull N."/>
            <person name="Liu D.Y."/>
            <person name="Cavanagh H."/>
            <person name="Bos A."/>
            <person name="Gray C.A."/>
            <person name="Murphy B.T."/>
            <person name="Linington R.G."/>
            <person name="Eustaquio A.S."/>
        </authorList>
    </citation>
    <scope>NUCLEOTIDE SEQUENCE [LARGE SCALE GENOMIC DNA]</scope>
    <source>
        <strain evidence="4 5">RL21-008-BIB-B</strain>
    </source>
</reference>
<dbReference type="Pfam" id="PF13458">
    <property type="entry name" value="Peripla_BP_6"/>
    <property type="match status" value="1"/>
</dbReference>
<dbReference type="CDD" id="cd06342">
    <property type="entry name" value="PBP1_ABC_LIVBP-like"/>
    <property type="match status" value="1"/>
</dbReference>
<comment type="caution">
    <text evidence="4">The sequence shown here is derived from an EMBL/GenBank/DDBJ whole genome shotgun (WGS) entry which is preliminary data.</text>
</comment>
<keyword evidence="5" id="KW-1185">Reference proteome</keyword>
<dbReference type="Gene3D" id="3.40.50.2300">
    <property type="match status" value="2"/>
</dbReference>
<evidence type="ECO:0000313" key="4">
    <source>
        <dbReference type="EMBL" id="MFL9879288.1"/>
    </source>
</evidence>
<protein>
    <submittedName>
        <fullName evidence="4">Branched-chain amino acid ABC transporter substrate-binding protein</fullName>
    </submittedName>
</protein>
<accession>A0ABW8ZAB8</accession>
<organism evidence="4 5">
    <name type="scientific">Herbaspirillum rhizosphaerae</name>
    <dbReference type="NCBI Taxonomy" id="346179"/>
    <lineage>
        <taxon>Bacteria</taxon>
        <taxon>Pseudomonadati</taxon>
        <taxon>Pseudomonadota</taxon>
        <taxon>Betaproteobacteria</taxon>
        <taxon>Burkholderiales</taxon>
        <taxon>Oxalobacteraceae</taxon>
        <taxon>Herbaspirillum</taxon>
    </lineage>
</organism>
<feature type="domain" description="Leucine-binding protein" evidence="3">
    <location>
        <begin position="50"/>
        <end position="390"/>
    </location>
</feature>
<name>A0ABW8ZAB8_9BURK</name>
<evidence type="ECO:0000256" key="2">
    <source>
        <dbReference type="ARBA" id="ARBA00022729"/>
    </source>
</evidence>
<gene>
    <name evidence="4" type="ORF">PQR63_12900</name>
</gene>
<comment type="similarity">
    <text evidence="1">Belongs to the leucine-binding protein family.</text>
</comment>
<dbReference type="Proteomes" id="UP001629214">
    <property type="component" value="Unassembled WGS sequence"/>
</dbReference>
<evidence type="ECO:0000256" key="1">
    <source>
        <dbReference type="ARBA" id="ARBA00010062"/>
    </source>
</evidence>
<dbReference type="PANTHER" id="PTHR47151">
    <property type="entry name" value="LEU/ILE/VAL-BINDING ABC TRANSPORTER SUBUNIT"/>
    <property type="match status" value="1"/>
</dbReference>
<dbReference type="SUPFAM" id="SSF53822">
    <property type="entry name" value="Periplasmic binding protein-like I"/>
    <property type="match status" value="1"/>
</dbReference>
<keyword evidence="2" id="KW-0732">Signal</keyword>